<evidence type="ECO:0000256" key="7">
    <source>
        <dbReference type="ARBA" id="ARBA00023186"/>
    </source>
</evidence>
<dbReference type="Pfam" id="PF00254">
    <property type="entry name" value="FKBP_C"/>
    <property type="match status" value="1"/>
</dbReference>
<dbReference type="GO" id="GO:0015031">
    <property type="term" value="P:protein transport"/>
    <property type="evidence" value="ECO:0007669"/>
    <property type="project" value="UniProtKB-UniRule"/>
</dbReference>
<evidence type="ECO:0000259" key="15">
    <source>
        <dbReference type="PROSITE" id="PS50059"/>
    </source>
</evidence>
<dbReference type="OrthoDB" id="9767721at2"/>
<dbReference type="InterPro" id="IPR001179">
    <property type="entry name" value="PPIase_FKBP_dom"/>
</dbReference>
<dbReference type="GO" id="GO:0006457">
    <property type="term" value="P:protein folding"/>
    <property type="evidence" value="ECO:0007669"/>
    <property type="project" value="UniProtKB-UniRule"/>
</dbReference>
<name>A0A5B8K114_9MOLU</name>
<evidence type="ECO:0000313" key="16">
    <source>
        <dbReference type="EMBL" id="QDY88511.1"/>
    </source>
</evidence>
<dbReference type="Gene3D" id="1.10.3120.10">
    <property type="entry name" value="Trigger factor, C-terminal domain"/>
    <property type="match status" value="1"/>
</dbReference>
<dbReference type="Proteomes" id="UP000317512">
    <property type="component" value="Chromosome"/>
</dbReference>
<dbReference type="Gene3D" id="3.10.50.40">
    <property type="match status" value="1"/>
</dbReference>
<dbReference type="InterPro" id="IPR046357">
    <property type="entry name" value="PPIase_dom_sf"/>
</dbReference>
<evidence type="ECO:0000256" key="10">
    <source>
        <dbReference type="ARBA" id="ARBA00024849"/>
    </source>
</evidence>
<dbReference type="PROSITE" id="PS50059">
    <property type="entry name" value="FKBP_PPIASE"/>
    <property type="match status" value="1"/>
</dbReference>
<gene>
    <name evidence="12 16" type="primary">tig</name>
    <name evidence="16" type="ORF">FOY43_02470</name>
</gene>
<feature type="domain" description="PPIase FKBP-type" evidence="15">
    <location>
        <begin position="168"/>
        <end position="256"/>
    </location>
</feature>
<evidence type="ECO:0000256" key="6">
    <source>
        <dbReference type="ARBA" id="ARBA00023110"/>
    </source>
</evidence>
<keyword evidence="7 12" id="KW-0143">Chaperone</keyword>
<keyword evidence="12" id="KW-0963">Cytoplasm</keyword>
<dbReference type="SUPFAM" id="SSF54534">
    <property type="entry name" value="FKBP-like"/>
    <property type="match status" value="1"/>
</dbReference>
<evidence type="ECO:0000256" key="11">
    <source>
        <dbReference type="ARBA" id="ARBA00029986"/>
    </source>
</evidence>
<evidence type="ECO:0000256" key="2">
    <source>
        <dbReference type="ARBA" id="ARBA00005464"/>
    </source>
</evidence>
<dbReference type="GO" id="GO:0005737">
    <property type="term" value="C:cytoplasm"/>
    <property type="evidence" value="ECO:0007669"/>
    <property type="project" value="UniProtKB-SubCell"/>
</dbReference>
<dbReference type="PIRSF" id="PIRSF003095">
    <property type="entry name" value="Trigger_factor"/>
    <property type="match status" value="1"/>
</dbReference>
<dbReference type="InterPro" id="IPR008881">
    <property type="entry name" value="Trigger_fac_ribosome-bd_bac"/>
</dbReference>
<evidence type="ECO:0000256" key="3">
    <source>
        <dbReference type="ARBA" id="ARBA00013194"/>
    </source>
</evidence>
<keyword evidence="9 12" id="KW-0131">Cell cycle</keyword>
<comment type="subcellular location">
    <subcellularLocation>
        <location evidence="12">Cytoplasm</location>
    </subcellularLocation>
    <text evidence="12">About half TF is bound to the ribosome near the polypeptide exit tunnel while the other half is free in the cytoplasm.</text>
</comment>
<keyword evidence="8 12" id="KW-0413">Isomerase</keyword>
<dbReference type="SUPFAM" id="SSF102735">
    <property type="entry name" value="Trigger factor ribosome-binding domain"/>
    <property type="match status" value="1"/>
</dbReference>
<dbReference type="SUPFAM" id="SSF109998">
    <property type="entry name" value="Triger factor/SurA peptide-binding domain-like"/>
    <property type="match status" value="1"/>
</dbReference>
<comment type="similarity">
    <text evidence="2 12 14">Belongs to the FKBP-type PPIase family. Tig subfamily.</text>
</comment>
<dbReference type="Pfam" id="PF05697">
    <property type="entry name" value="Trigger_N"/>
    <property type="match status" value="1"/>
</dbReference>
<dbReference type="RefSeq" id="WP_146308970.1">
    <property type="nucleotide sequence ID" value="NZ_CP041663.1"/>
</dbReference>
<evidence type="ECO:0000256" key="1">
    <source>
        <dbReference type="ARBA" id="ARBA00000971"/>
    </source>
</evidence>
<evidence type="ECO:0000313" key="17">
    <source>
        <dbReference type="Proteomes" id="UP000317512"/>
    </source>
</evidence>
<dbReference type="FunFam" id="3.10.50.40:FF:000001">
    <property type="entry name" value="Trigger factor"/>
    <property type="match status" value="1"/>
</dbReference>
<evidence type="ECO:0000256" key="5">
    <source>
        <dbReference type="ARBA" id="ARBA00022618"/>
    </source>
</evidence>
<comment type="catalytic activity">
    <reaction evidence="1 12 13">
        <text>[protein]-peptidylproline (omega=180) = [protein]-peptidylproline (omega=0)</text>
        <dbReference type="Rhea" id="RHEA:16237"/>
        <dbReference type="Rhea" id="RHEA-COMP:10747"/>
        <dbReference type="Rhea" id="RHEA-COMP:10748"/>
        <dbReference type="ChEBI" id="CHEBI:83833"/>
        <dbReference type="ChEBI" id="CHEBI:83834"/>
        <dbReference type="EC" id="5.2.1.8"/>
    </reaction>
</comment>
<dbReference type="Pfam" id="PF05698">
    <property type="entry name" value="Trigger_C"/>
    <property type="match status" value="1"/>
</dbReference>
<evidence type="ECO:0000256" key="4">
    <source>
        <dbReference type="ARBA" id="ARBA00016902"/>
    </source>
</evidence>
<dbReference type="HAMAP" id="MF_00303">
    <property type="entry name" value="Trigger_factor_Tig"/>
    <property type="match status" value="1"/>
</dbReference>
<dbReference type="InterPro" id="IPR008880">
    <property type="entry name" value="Trigger_fac_C"/>
</dbReference>
<comment type="function">
    <text evidence="10 12">Involved in protein export. Acts as a chaperone by maintaining the newly synthesized protein in an open conformation. Functions as a peptidyl-prolyl cis-trans isomerase.</text>
</comment>
<dbReference type="AlphaFoldDB" id="A0A5B8K114"/>
<reference evidence="17" key="1">
    <citation type="submission" date="2019-07" db="EMBL/GenBank/DDBJ databases">
        <title>Complete genome sequences of three Mycoplasma sp. 1220 strains.</title>
        <authorList>
            <person name="Grozner D."/>
            <person name="Forro B."/>
            <person name="Kovacs A.B."/>
            <person name="Marton S."/>
            <person name="Banyai K."/>
            <person name="Kreizinger Z."/>
            <person name="Sulyok K.M."/>
            <person name="Gyuranecz M."/>
        </authorList>
    </citation>
    <scope>NUCLEOTIDE SEQUENCE [LARGE SCALE GENOMIC DNA]</scope>
    <source>
        <strain evidence="17">MYCAV93</strain>
    </source>
</reference>
<protein>
    <recommendedName>
        <fullName evidence="4 12">Trigger factor</fullName>
        <shortName evidence="12">TF</shortName>
        <ecNumber evidence="3 12">5.2.1.8</ecNumber>
    </recommendedName>
    <alternativeName>
        <fullName evidence="11 12">PPIase</fullName>
    </alternativeName>
</protein>
<dbReference type="EC" id="5.2.1.8" evidence="3 12"/>
<dbReference type="InterPro" id="IPR027304">
    <property type="entry name" value="Trigger_fact/SurA_dom_sf"/>
</dbReference>
<evidence type="ECO:0000256" key="8">
    <source>
        <dbReference type="ARBA" id="ARBA00023235"/>
    </source>
</evidence>
<dbReference type="NCBIfam" id="TIGR00115">
    <property type="entry name" value="tig"/>
    <property type="match status" value="1"/>
</dbReference>
<dbReference type="GO" id="GO:0003755">
    <property type="term" value="F:peptidyl-prolyl cis-trans isomerase activity"/>
    <property type="evidence" value="ECO:0007669"/>
    <property type="project" value="UniProtKB-UniRule"/>
</dbReference>
<dbReference type="InterPro" id="IPR037041">
    <property type="entry name" value="Trigger_fac_C_sf"/>
</dbReference>
<comment type="domain">
    <text evidence="12">Consists of 3 domains; the N-terminus binds the ribosome, the middle domain has PPIase activity, while the C-terminus has intrinsic chaperone activity on its own.</text>
</comment>
<evidence type="ECO:0000256" key="14">
    <source>
        <dbReference type="RuleBase" id="RU003914"/>
    </source>
</evidence>
<dbReference type="EMBL" id="CP041663">
    <property type="protein sequence ID" value="QDY88511.1"/>
    <property type="molecule type" value="Genomic_DNA"/>
</dbReference>
<dbReference type="InterPro" id="IPR036611">
    <property type="entry name" value="Trigger_fac_ribosome-bd_sf"/>
</dbReference>
<sequence>MMIKAIKDDKNQTITVTIPVTKEEYSKNRSKAEQKVIKKIKIPGFRNGSKLPKNVLDKYLSQAQVEHETINLIAETKFIDALKSAVEVTKYFFDKPVSIDYKKAEDENHGELIIVFDRTVDFDSIKLDNLKIKFEQREVTDAIVEEELKKLLQKYSTYEEVNAKSELNDTVNIDFKGYVGDEPFEGGEAEGFDLVLGSKQFIEGFEDQLVGKEAGWKGEVKVTFPKEYFAKTLAGKDAIFEVTINKVLKIKEIELTKENLMLIGGTEEDTVETAKTKFKERLVVTYKNEDKQNFFENLVREGVSKTELNFSNTLLEFKIKEVESTINKQLKQQNIKKVEYLQLLGINDDEYNERLREEAKEGLKADVIKEAVITSLGLEPVSKEEIEEKYNSITKETNLPIEQLKHFLPEQRVKEIVEIDKRLDATIQKYSK</sequence>
<keyword evidence="5 12" id="KW-0132">Cell division</keyword>
<evidence type="ECO:0000256" key="12">
    <source>
        <dbReference type="HAMAP-Rule" id="MF_00303"/>
    </source>
</evidence>
<keyword evidence="6 12" id="KW-0697">Rotamase</keyword>
<proteinExistence type="inferred from homology"/>
<dbReference type="Gene3D" id="3.30.70.1050">
    <property type="entry name" value="Trigger factor ribosome-binding domain"/>
    <property type="match status" value="1"/>
</dbReference>
<evidence type="ECO:0000256" key="9">
    <source>
        <dbReference type="ARBA" id="ARBA00023306"/>
    </source>
</evidence>
<accession>A0A5B8K114</accession>
<dbReference type="InterPro" id="IPR005215">
    <property type="entry name" value="Trig_fac"/>
</dbReference>
<evidence type="ECO:0000256" key="13">
    <source>
        <dbReference type="PROSITE-ProRule" id="PRU00277"/>
    </source>
</evidence>
<dbReference type="GO" id="GO:0051301">
    <property type="term" value="P:cell division"/>
    <property type="evidence" value="ECO:0007669"/>
    <property type="project" value="UniProtKB-KW"/>
</dbReference>
<organism evidence="16 17">
    <name type="scientific">Mycoplasma anserisalpingitidis</name>
    <dbReference type="NCBI Taxonomy" id="519450"/>
    <lineage>
        <taxon>Bacteria</taxon>
        <taxon>Bacillati</taxon>
        <taxon>Mycoplasmatota</taxon>
        <taxon>Mollicutes</taxon>
        <taxon>Mycoplasmataceae</taxon>
        <taxon>Mycoplasma</taxon>
    </lineage>
</organism>